<feature type="region of interest" description="Disordered" evidence="1">
    <location>
        <begin position="164"/>
        <end position="191"/>
    </location>
</feature>
<evidence type="ECO:0000313" key="3">
    <source>
        <dbReference type="Proteomes" id="UP001485043"/>
    </source>
</evidence>
<sequence>MSPREPLAKCLERAVGGPDTLKMRNGGAALALALHCTCVRAGLRTYPQHRGDIYQPPQNWNAGGNEWVFQYYHKGLANGVVLHCSLQEATGRVYVQLREEGPSGSIHPLGLTLGRYVPDAADLKQRHWAGLMTQEEALERQLEEFCLEPLLSEAASAEGAGRLRMTERGPPSLSAQPALHGSKLSRKIRPGPGPLLMLGRGLGPAAARFPIQAETIRGHHPPYARQECQPPADLANKNQFFDTPPCQTEVDLYTRTLTHGTIKSRPAVLER</sequence>
<evidence type="ECO:0000313" key="2">
    <source>
        <dbReference type="EMBL" id="KAK9857573.1"/>
    </source>
</evidence>
<name>A0AAW1SUD9_9CHLO</name>
<evidence type="ECO:0000256" key="1">
    <source>
        <dbReference type="SAM" id="MobiDB-lite"/>
    </source>
</evidence>
<dbReference type="AlphaFoldDB" id="A0AAW1SUD9"/>
<comment type="caution">
    <text evidence="2">The sequence shown here is derived from an EMBL/GenBank/DDBJ whole genome shotgun (WGS) entry which is preliminary data.</text>
</comment>
<gene>
    <name evidence="2" type="ORF">WJX84_007548</name>
</gene>
<keyword evidence="3" id="KW-1185">Reference proteome</keyword>
<reference evidence="2 3" key="1">
    <citation type="journal article" date="2024" name="Nat. Commun.">
        <title>Phylogenomics reveals the evolutionary origins of lichenization in chlorophyte algae.</title>
        <authorList>
            <person name="Puginier C."/>
            <person name="Libourel C."/>
            <person name="Otte J."/>
            <person name="Skaloud P."/>
            <person name="Haon M."/>
            <person name="Grisel S."/>
            <person name="Petersen M."/>
            <person name="Berrin J.G."/>
            <person name="Delaux P.M."/>
            <person name="Dal Grande F."/>
            <person name="Keller J."/>
        </authorList>
    </citation>
    <scope>NUCLEOTIDE SEQUENCE [LARGE SCALE GENOMIC DNA]</scope>
    <source>
        <strain evidence="2 3">SAG 2523</strain>
    </source>
</reference>
<proteinExistence type="predicted"/>
<accession>A0AAW1SUD9</accession>
<dbReference type="Gene3D" id="3.40.1000.30">
    <property type="match status" value="1"/>
</dbReference>
<dbReference type="EMBL" id="JALJOV010000967">
    <property type="protein sequence ID" value="KAK9857573.1"/>
    <property type="molecule type" value="Genomic_DNA"/>
</dbReference>
<protein>
    <submittedName>
        <fullName evidence="2">Uncharacterized protein</fullName>
    </submittedName>
</protein>
<organism evidence="2 3">
    <name type="scientific">Apatococcus fuscideae</name>
    <dbReference type="NCBI Taxonomy" id="2026836"/>
    <lineage>
        <taxon>Eukaryota</taxon>
        <taxon>Viridiplantae</taxon>
        <taxon>Chlorophyta</taxon>
        <taxon>core chlorophytes</taxon>
        <taxon>Trebouxiophyceae</taxon>
        <taxon>Chlorellales</taxon>
        <taxon>Chlorellaceae</taxon>
        <taxon>Apatococcus</taxon>
    </lineage>
</organism>
<dbReference type="Proteomes" id="UP001485043">
    <property type="component" value="Unassembled WGS sequence"/>
</dbReference>